<evidence type="ECO:0000313" key="1">
    <source>
        <dbReference type="EMBL" id="MBC3806177.1"/>
    </source>
</evidence>
<dbReference type="RefSeq" id="WP_186921047.1">
    <property type="nucleotide sequence ID" value="NZ_JACOFW010000002.1"/>
</dbReference>
<protein>
    <recommendedName>
        <fullName evidence="3">Phage protein</fullName>
    </recommendedName>
</protein>
<dbReference type="Proteomes" id="UP000648257">
    <property type="component" value="Unassembled WGS sequence"/>
</dbReference>
<accession>A0ABR6WZU1</accession>
<name>A0ABR6WZU1_9BURK</name>
<sequence length="104" mass="12149">MNIEFSYLYRDAGNFKNFGTVVFANKNQTSLEKLNEMIKQRLIDEMFFDAVNAGVPSLFFDDYDEELDHDWHEFECINEVESVPTDSHSRDITAFISKLAERPT</sequence>
<keyword evidence="2" id="KW-1185">Reference proteome</keyword>
<gene>
    <name evidence="1" type="ORF">H8K52_02310</name>
</gene>
<comment type="caution">
    <text evidence="1">The sequence shown here is derived from an EMBL/GenBank/DDBJ whole genome shotgun (WGS) entry which is preliminary data.</text>
</comment>
<dbReference type="EMBL" id="JACOFW010000002">
    <property type="protein sequence ID" value="MBC3806177.1"/>
    <property type="molecule type" value="Genomic_DNA"/>
</dbReference>
<proteinExistence type="predicted"/>
<evidence type="ECO:0008006" key="3">
    <source>
        <dbReference type="Google" id="ProtNLM"/>
    </source>
</evidence>
<organism evidence="1 2">
    <name type="scientific">Undibacterium seohonense</name>
    <dbReference type="NCBI Taxonomy" id="1344950"/>
    <lineage>
        <taxon>Bacteria</taxon>
        <taxon>Pseudomonadati</taxon>
        <taxon>Pseudomonadota</taxon>
        <taxon>Betaproteobacteria</taxon>
        <taxon>Burkholderiales</taxon>
        <taxon>Oxalobacteraceae</taxon>
        <taxon>Undibacterium</taxon>
    </lineage>
</organism>
<reference evidence="1 2" key="1">
    <citation type="submission" date="2020-08" db="EMBL/GenBank/DDBJ databases">
        <title>Novel species isolated from subtropical streams in China.</title>
        <authorList>
            <person name="Lu H."/>
        </authorList>
    </citation>
    <scope>NUCLEOTIDE SEQUENCE [LARGE SCALE GENOMIC DNA]</scope>
    <source>
        <strain evidence="1 2">KACC 16656</strain>
    </source>
</reference>
<evidence type="ECO:0000313" key="2">
    <source>
        <dbReference type="Proteomes" id="UP000648257"/>
    </source>
</evidence>